<feature type="region of interest" description="Disordered" evidence="1">
    <location>
        <begin position="1"/>
        <end position="30"/>
    </location>
</feature>
<evidence type="ECO:0000313" key="2">
    <source>
        <dbReference type="EMBL" id="KAK4017014.1"/>
    </source>
</evidence>
<evidence type="ECO:0000313" key="3">
    <source>
        <dbReference type="Proteomes" id="UP001234178"/>
    </source>
</evidence>
<dbReference type="EMBL" id="JAOYFB010000005">
    <property type="protein sequence ID" value="KAK4017014.1"/>
    <property type="molecule type" value="Genomic_DNA"/>
</dbReference>
<keyword evidence="3" id="KW-1185">Reference proteome</keyword>
<feature type="compositionally biased region" description="Basic residues" evidence="1">
    <location>
        <begin position="51"/>
        <end position="64"/>
    </location>
</feature>
<reference evidence="2 3" key="1">
    <citation type="journal article" date="2023" name="Nucleic Acids Res.">
        <title>The hologenome of Daphnia magna reveals possible DNA methylation and microbiome-mediated evolution of the host genome.</title>
        <authorList>
            <person name="Chaturvedi A."/>
            <person name="Li X."/>
            <person name="Dhandapani V."/>
            <person name="Marshall H."/>
            <person name="Kissane S."/>
            <person name="Cuenca-Cambronero M."/>
            <person name="Asole G."/>
            <person name="Calvet F."/>
            <person name="Ruiz-Romero M."/>
            <person name="Marangio P."/>
            <person name="Guigo R."/>
            <person name="Rago D."/>
            <person name="Mirbahai L."/>
            <person name="Eastwood N."/>
            <person name="Colbourne J.K."/>
            <person name="Zhou J."/>
            <person name="Mallon E."/>
            <person name="Orsini L."/>
        </authorList>
    </citation>
    <scope>NUCLEOTIDE SEQUENCE [LARGE SCALE GENOMIC DNA]</scope>
    <source>
        <strain evidence="2">LRV0_1</strain>
    </source>
</reference>
<name>A0ABQ9ZVS6_9CRUS</name>
<protein>
    <submittedName>
        <fullName evidence="2">Uncharacterized protein</fullName>
    </submittedName>
</protein>
<accession>A0ABQ9ZVS6</accession>
<feature type="region of interest" description="Disordered" evidence="1">
    <location>
        <begin position="44"/>
        <end position="68"/>
    </location>
</feature>
<proteinExistence type="predicted"/>
<sequence length="125" mass="14212">MFSVTERNDEGRNREQKRNDSNGDHVSLQTIPFSSEQRTCTLARAKVEHKEKRKKKTSGKKRDKKLMDLVNCGGERSLSIVWKTSDSNWRDSVSVTAKTVIIMRVISSSKLFFAALTTTTTTTTR</sequence>
<feature type="compositionally biased region" description="Basic and acidic residues" evidence="1">
    <location>
        <begin position="1"/>
        <end position="23"/>
    </location>
</feature>
<comment type="caution">
    <text evidence="2">The sequence shown here is derived from an EMBL/GenBank/DDBJ whole genome shotgun (WGS) entry which is preliminary data.</text>
</comment>
<evidence type="ECO:0000256" key="1">
    <source>
        <dbReference type="SAM" id="MobiDB-lite"/>
    </source>
</evidence>
<dbReference type="Proteomes" id="UP001234178">
    <property type="component" value="Unassembled WGS sequence"/>
</dbReference>
<organism evidence="2 3">
    <name type="scientific">Daphnia magna</name>
    <dbReference type="NCBI Taxonomy" id="35525"/>
    <lineage>
        <taxon>Eukaryota</taxon>
        <taxon>Metazoa</taxon>
        <taxon>Ecdysozoa</taxon>
        <taxon>Arthropoda</taxon>
        <taxon>Crustacea</taxon>
        <taxon>Branchiopoda</taxon>
        <taxon>Diplostraca</taxon>
        <taxon>Cladocera</taxon>
        <taxon>Anomopoda</taxon>
        <taxon>Daphniidae</taxon>
        <taxon>Daphnia</taxon>
    </lineage>
</organism>
<gene>
    <name evidence="2" type="ORF">OUZ56_031972</name>
</gene>